<evidence type="ECO:0000256" key="2">
    <source>
        <dbReference type="ARBA" id="ARBA00022801"/>
    </source>
</evidence>
<dbReference type="RefSeq" id="WP_275845188.1">
    <property type="nucleotide sequence ID" value="NZ_CP135996.1"/>
</dbReference>
<keyword evidence="8" id="KW-1185">Reference proteome</keyword>
<proteinExistence type="inferred from homology"/>
<keyword evidence="3 5" id="KW-0326">Glycosidase</keyword>
<dbReference type="Gene3D" id="2.60.120.200">
    <property type="match status" value="1"/>
</dbReference>
<comment type="similarity">
    <text evidence="1 5">Belongs to the glycosyl hydrolase 43 family.</text>
</comment>
<dbReference type="CDD" id="cd09001">
    <property type="entry name" value="GH43_FsAxh1-like"/>
    <property type="match status" value="1"/>
</dbReference>
<evidence type="ECO:0000256" key="5">
    <source>
        <dbReference type="RuleBase" id="RU361187"/>
    </source>
</evidence>
<reference evidence="8" key="3">
    <citation type="submission" date="2024-06" db="EMBL/GenBank/DDBJ databases">
        <authorList>
            <person name="Zeng C."/>
        </authorList>
    </citation>
    <scope>NUCLEOTIDE SEQUENCE [LARGE SCALE GENOMIC DNA]</scope>
    <source>
        <strain evidence="8">ZCY20-5</strain>
    </source>
</reference>
<keyword evidence="2 5" id="KW-0378">Hydrolase</keyword>
<evidence type="ECO:0000256" key="1">
    <source>
        <dbReference type="ARBA" id="ARBA00009865"/>
    </source>
</evidence>
<protein>
    <submittedName>
        <fullName evidence="7">Family 43 glycosylhydrolase</fullName>
    </submittedName>
</protein>
<dbReference type="SUPFAM" id="SSF75005">
    <property type="entry name" value="Arabinanase/levansucrase/invertase"/>
    <property type="match status" value="1"/>
</dbReference>
<dbReference type="GO" id="GO:0005975">
    <property type="term" value="P:carbohydrate metabolic process"/>
    <property type="evidence" value="ECO:0007669"/>
    <property type="project" value="InterPro"/>
</dbReference>
<dbReference type="GO" id="GO:0004553">
    <property type="term" value="F:hydrolase activity, hydrolyzing O-glycosyl compounds"/>
    <property type="evidence" value="ECO:0007669"/>
    <property type="project" value="InterPro"/>
</dbReference>
<dbReference type="Proteomes" id="UP001300604">
    <property type="component" value="Chromosome"/>
</dbReference>
<dbReference type="Gene3D" id="2.115.10.20">
    <property type="entry name" value="Glycosyl hydrolase domain, family 43"/>
    <property type="match status" value="1"/>
</dbReference>
<name>A0AA97D751_9FIRM</name>
<feature type="active site" description="Proton donor" evidence="4">
    <location>
        <position position="176"/>
    </location>
</feature>
<evidence type="ECO:0000256" key="3">
    <source>
        <dbReference type="ARBA" id="ARBA00023295"/>
    </source>
</evidence>
<dbReference type="InterPro" id="IPR041542">
    <property type="entry name" value="GH43_C2"/>
</dbReference>
<organism evidence="7 8">
    <name type="scientific">Caproicibacterium argilliputei</name>
    <dbReference type="NCBI Taxonomy" id="3030016"/>
    <lineage>
        <taxon>Bacteria</taxon>
        <taxon>Bacillati</taxon>
        <taxon>Bacillota</taxon>
        <taxon>Clostridia</taxon>
        <taxon>Eubacteriales</taxon>
        <taxon>Oscillospiraceae</taxon>
        <taxon>Caproicibacterium</taxon>
    </lineage>
</organism>
<dbReference type="Pfam" id="PF04616">
    <property type="entry name" value="Glyco_hydro_43"/>
    <property type="match status" value="1"/>
</dbReference>
<dbReference type="InterPro" id="IPR023296">
    <property type="entry name" value="Glyco_hydro_beta-prop_sf"/>
</dbReference>
<dbReference type="PANTHER" id="PTHR42812:SF12">
    <property type="entry name" value="BETA-XYLOSIDASE-RELATED"/>
    <property type="match status" value="1"/>
</dbReference>
<dbReference type="KEGG" id="carl:PXC00_11205"/>
<evidence type="ECO:0000256" key="4">
    <source>
        <dbReference type="PIRSR" id="PIRSR606710-1"/>
    </source>
</evidence>
<sequence>MKRNPIIYSDFPDPDIIRVENTYYMASTTMHFMPGCDILRSYNLTDWELIAHAFEKLEDTPGHLLQGENNVYGQGMWAPSLRYHKGTYYITFTANDTHETYLLSSKDPEGPWEKRTIAGFYYDNGLFFDEDDRVYIVHGQKVLHLTEMDEGLHGPKANGLDRVIAEDEENASLGFEGSHLYKREGKYYLFTCHAEHGKKKSQVCFVSDSLTGTFRGKCIIDDDMGFHNLGVAQGGMIDTPQGNWYAFMFQDRGAVGRAPMLMPLHFENDFPVIGEDGQVPSAVDGVNTRSEYSYAPLNGDDDFRYVPDATGQVRLKLFWQFNHTPHADLWSVTERPGAFRLHSGKICKNLVQAYNTLTQRTVGPVCSASVTVDGTNMKEGDFAGLCAFQGCYSALALTRTDSGFKLILQGKPAKDESIFGDYDYTQPAIEFASVSVAQPSVRLKACFDFTDKIDEVRFFYWSNEHWAPLGTPQKLYFKVDHFTGCRAGLFLFSTEETGGTADFIDFRFEKSLEL</sequence>
<reference evidence="7 8" key="1">
    <citation type="submission" date="2024-06" db="EMBL/GenBank/DDBJ databases">
        <title>Caproicibacterium argilliputei sp. nov, a novel caproic acid producing anaerobic bacterium isolated from pit mud.</title>
        <authorList>
            <person name="Xia S."/>
        </authorList>
    </citation>
    <scope>NUCLEOTIDE SEQUENCE [LARGE SCALE GENOMIC DNA]</scope>
    <source>
        <strain evidence="7 8">ZCY20-5</strain>
    </source>
</reference>
<dbReference type="EMBL" id="CP135996">
    <property type="protein sequence ID" value="WOC31760.1"/>
    <property type="molecule type" value="Genomic_DNA"/>
</dbReference>
<evidence type="ECO:0000313" key="7">
    <source>
        <dbReference type="EMBL" id="WOC31760.1"/>
    </source>
</evidence>
<dbReference type="AlphaFoldDB" id="A0AA97D751"/>
<accession>A0AA97D751</accession>
<dbReference type="InterPro" id="IPR013320">
    <property type="entry name" value="ConA-like_dom_sf"/>
</dbReference>
<dbReference type="PANTHER" id="PTHR42812">
    <property type="entry name" value="BETA-XYLOSIDASE"/>
    <property type="match status" value="1"/>
</dbReference>
<dbReference type="SUPFAM" id="SSF49899">
    <property type="entry name" value="Concanavalin A-like lectins/glucanases"/>
    <property type="match status" value="1"/>
</dbReference>
<gene>
    <name evidence="7" type="ORF">PXC00_11205</name>
</gene>
<dbReference type="Pfam" id="PF17851">
    <property type="entry name" value="GH43_C2"/>
    <property type="match status" value="1"/>
</dbReference>
<dbReference type="InterPro" id="IPR051795">
    <property type="entry name" value="Glycosyl_Hydrlase_43"/>
</dbReference>
<dbReference type="InterPro" id="IPR006710">
    <property type="entry name" value="Glyco_hydro_43"/>
</dbReference>
<feature type="active site" description="Proton acceptor" evidence="4">
    <location>
        <position position="13"/>
    </location>
</feature>
<feature type="domain" description="Beta-xylosidase C-terminal Concanavalin A-like" evidence="6">
    <location>
        <begin position="314"/>
        <end position="509"/>
    </location>
</feature>
<evidence type="ECO:0000259" key="6">
    <source>
        <dbReference type="Pfam" id="PF17851"/>
    </source>
</evidence>
<evidence type="ECO:0000313" key="8">
    <source>
        <dbReference type="Proteomes" id="UP001300604"/>
    </source>
</evidence>
<reference evidence="8" key="2">
    <citation type="submission" date="2024-06" db="EMBL/GenBank/DDBJ databases">
        <title>Caproicibacterium argilliputei sp. nov, a novel caproic acid producing anaerobic bacterium isolated from pit mud.</title>
        <authorList>
            <person name="Zeng C."/>
        </authorList>
    </citation>
    <scope>NUCLEOTIDE SEQUENCE [LARGE SCALE GENOMIC DNA]</scope>
    <source>
        <strain evidence="8">ZCY20-5</strain>
    </source>
</reference>